<feature type="region of interest" description="Disordered" evidence="6">
    <location>
        <begin position="1018"/>
        <end position="1082"/>
    </location>
</feature>
<feature type="compositionally biased region" description="Low complexity" evidence="6">
    <location>
        <begin position="155"/>
        <end position="183"/>
    </location>
</feature>
<feature type="region of interest" description="Disordered" evidence="6">
    <location>
        <begin position="36"/>
        <end position="192"/>
    </location>
</feature>
<feature type="compositionally biased region" description="Basic residues" evidence="6">
    <location>
        <begin position="298"/>
        <end position="307"/>
    </location>
</feature>
<evidence type="ECO:0000256" key="1">
    <source>
        <dbReference type="ARBA" id="ARBA00022679"/>
    </source>
</evidence>
<feature type="compositionally biased region" description="Low complexity" evidence="6">
    <location>
        <begin position="942"/>
        <end position="956"/>
    </location>
</feature>
<comment type="similarity">
    <text evidence="5">Belongs to the protein kinase superfamily. Ser/Thr protein kinase family. GCN2 subfamily.</text>
</comment>
<evidence type="ECO:0000256" key="6">
    <source>
        <dbReference type="SAM" id="MobiDB-lite"/>
    </source>
</evidence>
<keyword evidence="2" id="KW-0547">Nucleotide-binding</keyword>
<organism evidence="8 9">
    <name type="scientific">Ascosphaera apis ARSEF 7405</name>
    <dbReference type="NCBI Taxonomy" id="392613"/>
    <lineage>
        <taxon>Eukaryota</taxon>
        <taxon>Fungi</taxon>
        <taxon>Dikarya</taxon>
        <taxon>Ascomycota</taxon>
        <taxon>Pezizomycotina</taxon>
        <taxon>Eurotiomycetes</taxon>
        <taxon>Eurotiomycetidae</taxon>
        <taxon>Onygenales</taxon>
        <taxon>Ascosphaeraceae</taxon>
        <taxon>Ascosphaera</taxon>
    </lineage>
</organism>
<feature type="region of interest" description="Disordered" evidence="6">
    <location>
        <begin position="976"/>
        <end position="1005"/>
    </location>
</feature>
<evidence type="ECO:0000256" key="3">
    <source>
        <dbReference type="ARBA" id="ARBA00022777"/>
    </source>
</evidence>
<feature type="compositionally biased region" description="Polar residues" evidence="6">
    <location>
        <begin position="863"/>
        <end position="878"/>
    </location>
</feature>
<dbReference type="PROSITE" id="PS50011">
    <property type="entry name" value="PROTEIN_KINASE_DOM"/>
    <property type="match status" value="1"/>
</dbReference>
<name>A0A168DN07_9EURO</name>
<dbReference type="InterPro" id="IPR011009">
    <property type="entry name" value="Kinase-like_dom_sf"/>
</dbReference>
<evidence type="ECO:0000256" key="2">
    <source>
        <dbReference type="ARBA" id="ARBA00022741"/>
    </source>
</evidence>
<feature type="compositionally biased region" description="Basic and acidic residues" evidence="6">
    <location>
        <begin position="1645"/>
        <end position="1654"/>
    </location>
</feature>
<feature type="region of interest" description="Disordered" evidence="6">
    <location>
        <begin position="818"/>
        <end position="889"/>
    </location>
</feature>
<feature type="region of interest" description="Disordered" evidence="6">
    <location>
        <begin position="903"/>
        <end position="956"/>
    </location>
</feature>
<dbReference type="InterPro" id="IPR008271">
    <property type="entry name" value="Ser/Thr_kinase_AS"/>
</dbReference>
<dbReference type="GO" id="GO:0005634">
    <property type="term" value="C:nucleus"/>
    <property type="evidence" value="ECO:0007669"/>
    <property type="project" value="TreeGrafter"/>
</dbReference>
<dbReference type="GO" id="GO:0005524">
    <property type="term" value="F:ATP binding"/>
    <property type="evidence" value="ECO:0007669"/>
    <property type="project" value="UniProtKB-KW"/>
</dbReference>
<reference evidence="8 9" key="1">
    <citation type="journal article" date="2016" name="Genome Biol. Evol.">
        <title>Divergent and convergent evolution of fungal pathogenicity.</title>
        <authorList>
            <person name="Shang Y."/>
            <person name="Xiao G."/>
            <person name="Zheng P."/>
            <person name="Cen K."/>
            <person name="Zhan S."/>
            <person name="Wang C."/>
        </authorList>
    </citation>
    <scope>NUCLEOTIDE SEQUENCE [LARGE SCALE GENOMIC DNA]</scope>
    <source>
        <strain evidence="8 9">ARSEF 7405</strain>
    </source>
</reference>
<keyword evidence="9" id="KW-1185">Reference proteome</keyword>
<feature type="compositionally biased region" description="Low complexity" evidence="6">
    <location>
        <begin position="98"/>
        <end position="112"/>
    </location>
</feature>
<keyword evidence="1" id="KW-0808">Transferase</keyword>
<dbReference type="InterPro" id="IPR000719">
    <property type="entry name" value="Prot_kinase_dom"/>
</dbReference>
<dbReference type="EMBL" id="AZGZ01000001">
    <property type="protein sequence ID" value="KZZ97925.1"/>
    <property type="molecule type" value="Genomic_DNA"/>
</dbReference>
<protein>
    <submittedName>
        <fullName evidence="8">Protein kinase-like domain protein</fullName>
    </submittedName>
</protein>
<dbReference type="GO" id="GO:0110031">
    <property type="term" value="P:negative regulation of G2/MI transition of meiotic cell cycle"/>
    <property type="evidence" value="ECO:0007669"/>
    <property type="project" value="TreeGrafter"/>
</dbReference>
<feature type="region of interest" description="Disordered" evidence="6">
    <location>
        <begin position="1"/>
        <end position="24"/>
    </location>
</feature>
<feature type="compositionally biased region" description="Polar residues" evidence="6">
    <location>
        <begin position="593"/>
        <end position="611"/>
    </location>
</feature>
<evidence type="ECO:0000256" key="4">
    <source>
        <dbReference type="ARBA" id="ARBA00022840"/>
    </source>
</evidence>
<feature type="compositionally biased region" description="Polar residues" evidence="6">
    <location>
        <begin position="355"/>
        <end position="372"/>
    </location>
</feature>
<evidence type="ECO:0000259" key="7">
    <source>
        <dbReference type="PROSITE" id="PS50011"/>
    </source>
</evidence>
<feature type="compositionally biased region" description="Low complexity" evidence="6">
    <location>
        <begin position="337"/>
        <end position="351"/>
    </location>
</feature>
<feature type="compositionally biased region" description="Low complexity" evidence="6">
    <location>
        <begin position="230"/>
        <end position="243"/>
    </location>
</feature>
<feature type="compositionally biased region" description="Low complexity" evidence="6">
    <location>
        <begin position="36"/>
        <end position="55"/>
    </location>
</feature>
<dbReference type="VEuPathDB" id="FungiDB:AAP_00186"/>
<feature type="compositionally biased region" description="Polar residues" evidence="6">
    <location>
        <begin position="988"/>
        <end position="1000"/>
    </location>
</feature>
<accession>A0A168DN07</accession>
<dbReference type="PROSITE" id="PS00108">
    <property type="entry name" value="PROTEIN_KINASE_ST"/>
    <property type="match status" value="1"/>
</dbReference>
<dbReference type="Pfam" id="PF00069">
    <property type="entry name" value="Pkinase"/>
    <property type="match status" value="1"/>
</dbReference>
<dbReference type="GO" id="GO:0005737">
    <property type="term" value="C:cytoplasm"/>
    <property type="evidence" value="ECO:0007669"/>
    <property type="project" value="TreeGrafter"/>
</dbReference>
<evidence type="ECO:0000313" key="8">
    <source>
        <dbReference type="EMBL" id="KZZ97925.1"/>
    </source>
</evidence>
<feature type="region of interest" description="Disordered" evidence="6">
    <location>
        <begin position="209"/>
        <end position="377"/>
    </location>
</feature>
<evidence type="ECO:0000313" key="9">
    <source>
        <dbReference type="Proteomes" id="UP000242877"/>
    </source>
</evidence>
<evidence type="ECO:0000256" key="5">
    <source>
        <dbReference type="ARBA" id="ARBA00037982"/>
    </source>
</evidence>
<dbReference type="Gene3D" id="1.10.510.10">
    <property type="entry name" value="Transferase(Phosphotransferase) domain 1"/>
    <property type="match status" value="1"/>
</dbReference>
<feature type="compositionally biased region" description="Acidic residues" evidence="6">
    <location>
        <begin position="1037"/>
        <end position="1058"/>
    </location>
</feature>
<feature type="region of interest" description="Disordered" evidence="6">
    <location>
        <begin position="584"/>
        <end position="679"/>
    </location>
</feature>
<feature type="compositionally biased region" description="Low complexity" evidence="6">
    <location>
        <begin position="250"/>
        <end position="286"/>
    </location>
</feature>
<dbReference type="SUPFAM" id="SSF56112">
    <property type="entry name" value="Protein kinase-like (PK-like)"/>
    <property type="match status" value="1"/>
</dbReference>
<feature type="compositionally biased region" description="Low complexity" evidence="6">
    <location>
        <begin position="512"/>
        <end position="528"/>
    </location>
</feature>
<feature type="compositionally biased region" description="Polar residues" evidence="6">
    <location>
        <begin position="623"/>
        <end position="635"/>
    </location>
</feature>
<dbReference type="Gene3D" id="3.30.200.20">
    <property type="entry name" value="Phosphorylase Kinase, domain 1"/>
    <property type="match status" value="1"/>
</dbReference>
<feature type="compositionally biased region" description="Basic residues" evidence="6">
    <location>
        <begin position="86"/>
        <end position="97"/>
    </location>
</feature>
<feature type="compositionally biased region" description="Low complexity" evidence="6">
    <location>
        <begin position="76"/>
        <end position="85"/>
    </location>
</feature>
<sequence length="1654" mass="176376">MAASFSSSHRDAGGTLHLPSPSASIHHVHSASAINQLRRSLSKSPSKSSDFRFFSAANPSGRHHNALNGPNGSGDRSAAASASPSRHPHPHSLRPLHHNNNNINNNSKNSHNNTRHRASSFHHTLNHNYNHNYTHTHGNNFHNDTTGAVSDKDNTTTSAATPSTNPFVPISVPRPVSSSSVSPSFPPPRRAHPQGRLFLVQSANIPAASTSSPLSVHRPSSAKHPRYPQSSSISAAGAGAGASHFPVAKNTTSNTSATTISASASGPATTATSNSNSNSRSQSQSTPLFTPTISTRFSHPHPRHALRRTASLQLCKVRNALNTNGRGSTSPSRRPRQQQPQQQQQQQQQRPVLNESKNQGNALPRPDTTTKPCATKDMAPLFRTTGNVDTPSAGKADAPLPPLFSSSSSFAVPSPSPLPSKNTSLQFDKRRRDPLASAASRSASNPFALRSSPLKRNDDVMNLDEDNVMDSPSPKRRSVEGPISSQSSATSSKENLDFTVFDAENRDPKFDPSASTGLLSTSLPTTRTPFRDIDPPFKFAVPQSPASSSIPKRSSSLRRSTLQQRQSDKPLSLFASKLDASAENDDKAAADDQFSSSPAIDSTAMASPSTYHLQHQRLQHLQNTSSHPLSRTVTQSSSEESLPDDSPSHEPVRNSLEKPRPILNFSKSLPAGSVRPTLDPSQLQSIDSLQPPTAAAAVAAADAPFATPINYRLVKPLPAAFMSTGLISKRNKNAEDVALAGTKNMPDTPCKRPIFPLLGASTGGPGSASGNLSVGGNGNNATGGASNGFVPGSATVAGGKHKTMNRSALGTNVLCASQSGTSESAGDDLDNDEMNGTTTNMNTREETNGQSNNFNGDYDNEDTTANYPTTAGRTSKTTPHPGPFSKGMGIFGSSFVKSRMMRRSSSSGSIDCDPSQASPSARYGFKHDNHRSLDAEFPPTPTKTFTPATGANNAAGTTGGNSSIFYTARTHQFTKSSSSRRLLLQDGSARSPQGKSSPFSTAGGVGVTTPSGLTCKFSSCSSPSSPTSGDTLSDSAYESDDGLNIELDFDDDDEDGDTAMDGSPSFLGNHRRGGSYNSRCSTGQNHGLPLSFSSSNRVAKPRFVHESTQSPSLQDKLAIQLHKSISQTSPKPPIGKTSLFMQSTAANQPAAPELPSSTPHTPFESYFPLNSNQRSIFAQSATPTNVATPVATNNGGLGGNVTSAGSTRSYFGDNFAAQTATGFPATPTGPRDSIGSLNNDGAPGTVDINALKKASLRGNSHEKVDIDICLTNRFKKVEIIGIGEFSQVFMVANDEDGDDQEDRDPSAMNGVTMTPNANAITPFQSPSMPVTRNMLSTIGHHEKVWAVKKSKQPFSGARDRERRAKEVEALKALKGSVHLISYEDSWEDNGYLYIQTEYCEEGSLKDFLDITGWKGRADDFRIWKIMLELADGLKHIHNSGYIHLDLKPANVLVAADGVLKIADFGLATPWPAEHGIDGEGDREYIGPEILMGRYDKPADIFALGLIIFEAASNVELPDNGLAWQKLRNGDMSDAPTLSWRDDADCPTVRDTKGMPVAEVFSFSPGAATSIRSGELEQPPEFMVNPAHESSLDSVVRWMISPDPANRPTAQQVLDTSGIRWVAGRRRAGATIYEGNWGPADAQDDEEHHSGEDER</sequence>
<dbReference type="OrthoDB" id="5337378at2759"/>
<proteinExistence type="inferred from homology"/>
<dbReference type="GO" id="GO:0004713">
    <property type="term" value="F:protein tyrosine kinase activity"/>
    <property type="evidence" value="ECO:0007669"/>
    <property type="project" value="TreeGrafter"/>
</dbReference>
<feature type="compositionally biased region" description="Basic and acidic residues" evidence="6">
    <location>
        <begin position="646"/>
        <end position="660"/>
    </location>
</feature>
<feature type="region of interest" description="Disordered" evidence="6">
    <location>
        <begin position="407"/>
        <end position="572"/>
    </location>
</feature>
<dbReference type="SMART" id="SM00220">
    <property type="entry name" value="S_TKc"/>
    <property type="match status" value="1"/>
</dbReference>
<keyword evidence="4" id="KW-0067">ATP-binding</keyword>
<keyword evidence="3 8" id="KW-0418">Kinase</keyword>
<dbReference type="Proteomes" id="UP000242877">
    <property type="component" value="Unassembled WGS sequence"/>
</dbReference>
<feature type="compositionally biased region" description="Basic and acidic residues" evidence="6">
    <location>
        <begin position="925"/>
        <end position="934"/>
    </location>
</feature>
<feature type="compositionally biased region" description="Polar residues" evidence="6">
    <location>
        <begin position="320"/>
        <end position="332"/>
    </location>
</feature>
<feature type="compositionally biased region" description="Polar residues" evidence="6">
    <location>
        <begin position="483"/>
        <end position="493"/>
    </location>
</feature>
<gene>
    <name evidence="8" type="ORF">AAP_00186</name>
</gene>
<feature type="domain" description="Protein kinase" evidence="7">
    <location>
        <begin position="1274"/>
        <end position="1621"/>
    </location>
</feature>
<comment type="caution">
    <text evidence="8">The sequence shown here is derived from an EMBL/GenBank/DDBJ whole genome shotgun (WGS) entry which is preliminary data.</text>
</comment>
<feature type="compositionally biased region" description="Polar residues" evidence="6">
    <location>
        <begin position="287"/>
        <end position="297"/>
    </location>
</feature>
<dbReference type="InterPro" id="IPR050339">
    <property type="entry name" value="CC_SR_Kinase"/>
</dbReference>
<feature type="compositionally biased region" description="Low complexity" evidence="6">
    <location>
        <begin position="1018"/>
        <end position="1035"/>
    </location>
</feature>
<feature type="region of interest" description="Disordered" evidence="6">
    <location>
        <begin position="382"/>
        <end position="401"/>
    </location>
</feature>
<feature type="region of interest" description="Disordered" evidence="6">
    <location>
        <begin position="1632"/>
        <end position="1654"/>
    </location>
</feature>
<feature type="compositionally biased region" description="Low complexity" evidence="6">
    <location>
        <begin position="544"/>
        <end position="565"/>
    </location>
</feature>
<dbReference type="PANTHER" id="PTHR11042">
    <property type="entry name" value="EUKARYOTIC TRANSLATION INITIATION FACTOR 2-ALPHA KINASE EIF2-ALPHA KINASE -RELATED"/>
    <property type="match status" value="1"/>
</dbReference>
<feature type="compositionally biased region" description="Low complexity" evidence="6">
    <location>
        <begin position="121"/>
        <end position="143"/>
    </location>
</feature>
<dbReference type="PANTHER" id="PTHR11042:SF196">
    <property type="entry name" value="MITOSIS INHIBITOR PROTEIN KINASE SWE1"/>
    <property type="match status" value="1"/>
</dbReference>